<reference evidence="1 2" key="1">
    <citation type="submission" date="2014-10" db="EMBL/GenBank/DDBJ databases">
        <title>Genome sequence of Erwinia typographi M043b.</title>
        <authorList>
            <person name="Chan K.-G."/>
            <person name="Tan W.-S."/>
        </authorList>
    </citation>
    <scope>NUCLEOTIDE SEQUENCE [LARGE SCALE GENOMIC DNA]</scope>
    <source>
        <strain evidence="1 2">M043b</strain>
    </source>
</reference>
<dbReference type="InterPro" id="IPR025264">
    <property type="entry name" value="Cag12"/>
</dbReference>
<organism evidence="1 2">
    <name type="scientific">Erwinia typographi</name>
    <dbReference type="NCBI Taxonomy" id="371042"/>
    <lineage>
        <taxon>Bacteria</taxon>
        <taxon>Pseudomonadati</taxon>
        <taxon>Pseudomonadota</taxon>
        <taxon>Gammaproteobacteria</taxon>
        <taxon>Enterobacterales</taxon>
        <taxon>Erwiniaceae</taxon>
        <taxon>Erwinia</taxon>
    </lineage>
</organism>
<dbReference type="Pfam" id="PF13117">
    <property type="entry name" value="Cag12"/>
    <property type="match status" value="1"/>
</dbReference>
<protein>
    <recommendedName>
        <fullName evidence="3">Cag pathogenicity island protein Cag12</fullName>
    </recommendedName>
</protein>
<evidence type="ECO:0008006" key="3">
    <source>
        <dbReference type="Google" id="ProtNLM"/>
    </source>
</evidence>
<dbReference type="AlphaFoldDB" id="A0A0A3YNY1"/>
<dbReference type="PROSITE" id="PS51257">
    <property type="entry name" value="PROKAR_LIPOPROTEIN"/>
    <property type="match status" value="1"/>
</dbReference>
<comment type="caution">
    <text evidence="1">The sequence shown here is derived from an EMBL/GenBank/DDBJ whole genome shotgun (WGS) entry which is preliminary data.</text>
</comment>
<proteinExistence type="predicted"/>
<sequence>MKRFNSLTPLLGLLLAGCSSPPEPTKVEWDKPVTAVNASFPGWHENTTVVRSPLASGPWAQTLTDFRYDGNYPSEVWYAVTHASRIMVSAPDASRYFTARDWLIRHGATGLMVYQPKTRCLTCTSTDIYFSR</sequence>
<evidence type="ECO:0000313" key="2">
    <source>
        <dbReference type="Proteomes" id="UP000030351"/>
    </source>
</evidence>
<dbReference type="eggNOG" id="ENOG5032TTW">
    <property type="taxonomic scope" value="Bacteria"/>
</dbReference>
<gene>
    <name evidence="1" type="ORF">NG99_24405</name>
</gene>
<dbReference type="EMBL" id="JRUQ01000080">
    <property type="protein sequence ID" value="KGT87021.1"/>
    <property type="molecule type" value="Genomic_DNA"/>
</dbReference>
<name>A0A0A3YNY1_9GAMM</name>
<evidence type="ECO:0000313" key="1">
    <source>
        <dbReference type="EMBL" id="KGT87021.1"/>
    </source>
</evidence>
<dbReference type="RefSeq" id="WP_034898771.1">
    <property type="nucleotide sequence ID" value="NZ_JRUQ01000080.1"/>
</dbReference>
<accession>A0A0A3YNY1</accession>
<dbReference type="Proteomes" id="UP000030351">
    <property type="component" value="Unassembled WGS sequence"/>
</dbReference>
<dbReference type="STRING" id="371042.NG99_24405"/>
<keyword evidence="2" id="KW-1185">Reference proteome</keyword>